<evidence type="ECO:0000313" key="2">
    <source>
        <dbReference type="Proteomes" id="UP000294933"/>
    </source>
</evidence>
<dbReference type="Proteomes" id="UP000294933">
    <property type="component" value="Unassembled WGS sequence"/>
</dbReference>
<dbReference type="AlphaFoldDB" id="A0A4Y7PTU4"/>
<evidence type="ECO:0000313" key="1">
    <source>
        <dbReference type="EMBL" id="TDL18833.1"/>
    </source>
</evidence>
<reference evidence="1 2" key="1">
    <citation type="submission" date="2018-06" db="EMBL/GenBank/DDBJ databases">
        <title>A transcriptomic atlas of mushroom development highlights an independent origin of complex multicellularity.</title>
        <authorList>
            <consortium name="DOE Joint Genome Institute"/>
            <person name="Krizsan K."/>
            <person name="Almasi E."/>
            <person name="Merenyi Z."/>
            <person name="Sahu N."/>
            <person name="Viragh M."/>
            <person name="Koszo T."/>
            <person name="Mondo S."/>
            <person name="Kiss B."/>
            <person name="Balint B."/>
            <person name="Kues U."/>
            <person name="Barry K."/>
            <person name="Hegedus J.C."/>
            <person name="Henrissat B."/>
            <person name="Johnson J."/>
            <person name="Lipzen A."/>
            <person name="Ohm R."/>
            <person name="Nagy I."/>
            <person name="Pangilinan J."/>
            <person name="Yan J."/>
            <person name="Xiong Y."/>
            <person name="Grigoriev I.V."/>
            <person name="Hibbett D.S."/>
            <person name="Nagy L.G."/>
        </authorList>
    </citation>
    <scope>NUCLEOTIDE SEQUENCE [LARGE SCALE GENOMIC DNA]</scope>
    <source>
        <strain evidence="1 2">SZMC22713</strain>
    </source>
</reference>
<dbReference type="EMBL" id="ML170203">
    <property type="protein sequence ID" value="TDL18833.1"/>
    <property type="molecule type" value="Genomic_DNA"/>
</dbReference>
<organism evidence="1 2">
    <name type="scientific">Rickenella mellea</name>
    <dbReference type="NCBI Taxonomy" id="50990"/>
    <lineage>
        <taxon>Eukaryota</taxon>
        <taxon>Fungi</taxon>
        <taxon>Dikarya</taxon>
        <taxon>Basidiomycota</taxon>
        <taxon>Agaricomycotina</taxon>
        <taxon>Agaricomycetes</taxon>
        <taxon>Hymenochaetales</taxon>
        <taxon>Rickenellaceae</taxon>
        <taxon>Rickenella</taxon>
    </lineage>
</organism>
<gene>
    <name evidence="1" type="ORF">BD410DRAFT_461188</name>
</gene>
<name>A0A4Y7PTU4_9AGAM</name>
<sequence length="164" mass="17853">MICLHERQSLMPNSQSSLKRHAWAYVPTTVRFYSLPAADTRGCSVVEQSLGGGAVLSPEAMVLHCLISMRLQVTAVENRINSIPESVCNINNSFIFREHISCGGEAIMAMRQSLDSAVAQFAAKLSRAFAASYPSITRFPHRLTSAPQWFAVSAIGTLVASCFS</sequence>
<accession>A0A4Y7PTU4</accession>
<keyword evidence="2" id="KW-1185">Reference proteome</keyword>
<proteinExistence type="predicted"/>
<protein>
    <submittedName>
        <fullName evidence="1">Uncharacterized protein</fullName>
    </submittedName>
</protein>
<dbReference type="VEuPathDB" id="FungiDB:BD410DRAFT_461188"/>